<dbReference type="EMBL" id="LZDL01000005">
    <property type="protein sequence ID" value="OBX48259.1"/>
    <property type="molecule type" value="Genomic_DNA"/>
</dbReference>
<dbReference type="AlphaFoldDB" id="A0A1B8PGR0"/>
<dbReference type="InterPro" id="IPR051396">
    <property type="entry name" value="Bact_Antivir_Def_Nuclease"/>
</dbReference>
<proteinExistence type="predicted"/>
<dbReference type="SUPFAM" id="SSF52540">
    <property type="entry name" value="P-loop containing nucleoside triphosphate hydrolases"/>
    <property type="match status" value="1"/>
</dbReference>
<protein>
    <recommendedName>
        <fullName evidence="1">ATPase AAA-type core domain-containing protein</fullName>
    </recommendedName>
</protein>
<sequence>MFPFEKIDFSGVKGIDKLSLTFNPSSKMNVFIGNNGVGKTKCLECLYQLLLLSSNSYASDSYITTEKFFVFNDVKSEGYSQKIENTFFDINEFSKKHNYPVIYIPALNRGRLSSGNLATITPLGEYEERKKAYFDNLIKSWRDSDSSSIEEWFVQRVLSGNALSSEEDNRIVELTTILDILHKIDNRIDNSPISSDVKPMMLHGGKSISFLVDGQRRRLNELSSGFASLVKIIQSIVSGYSFFTNRTDISDVEGIVLIDEIESHLHISWQAKIIPLLNKLFPNTIFIIATHSSLVLSQMTEGDAYRLIKENGVVINKIIECPSNIAIVDLLQEAFDTDVNTLKIELATIANQEKQKQAILDLLFSNRGE</sequence>
<dbReference type="Proteomes" id="UP000092611">
    <property type="component" value="Unassembled WGS sequence"/>
</dbReference>
<name>A0A1B8PGR0_HAEHA</name>
<dbReference type="InterPro" id="IPR027417">
    <property type="entry name" value="P-loop_NTPase"/>
</dbReference>
<organism evidence="2 3">
    <name type="scientific">Haemophilus haemolyticus</name>
    <dbReference type="NCBI Taxonomy" id="726"/>
    <lineage>
        <taxon>Bacteria</taxon>
        <taxon>Pseudomonadati</taxon>
        <taxon>Pseudomonadota</taxon>
        <taxon>Gammaproteobacteria</taxon>
        <taxon>Pasteurellales</taxon>
        <taxon>Pasteurellaceae</taxon>
        <taxon>Haemophilus</taxon>
    </lineage>
</organism>
<feature type="domain" description="ATPase AAA-type core" evidence="1">
    <location>
        <begin position="28"/>
        <end position="297"/>
    </location>
</feature>
<dbReference type="PANTHER" id="PTHR43581">
    <property type="entry name" value="ATP/GTP PHOSPHATASE"/>
    <property type="match status" value="1"/>
</dbReference>
<evidence type="ECO:0000313" key="2">
    <source>
        <dbReference type="EMBL" id="OBX48259.1"/>
    </source>
</evidence>
<reference evidence="2 3" key="1">
    <citation type="submission" date="2016-06" db="EMBL/GenBank/DDBJ databases">
        <title>Draft genome of Haemophilus haemolyticus CCUG 24149.</title>
        <authorList>
            <person name="Engstrom-Jakobsson H."/>
            <person name="Salva-Serra F."/>
            <person name="Thorell K."/>
            <person name="Gonzales-Siles L."/>
            <person name="Karlsson R."/>
            <person name="Boulund F."/>
            <person name="Engstrand L."/>
            <person name="Kristiansson E."/>
            <person name="Moore E."/>
        </authorList>
    </citation>
    <scope>NUCLEOTIDE SEQUENCE [LARGE SCALE GENOMIC DNA]</scope>
    <source>
        <strain evidence="2 3">CCUG 24149</strain>
    </source>
</reference>
<accession>A0A1B8PGR0</accession>
<dbReference type="Pfam" id="PF13304">
    <property type="entry name" value="AAA_21"/>
    <property type="match status" value="1"/>
</dbReference>
<evidence type="ECO:0000259" key="1">
    <source>
        <dbReference type="Pfam" id="PF13304"/>
    </source>
</evidence>
<dbReference type="RefSeq" id="WP_065245843.1">
    <property type="nucleotide sequence ID" value="NZ_LZDL01000005.1"/>
</dbReference>
<evidence type="ECO:0000313" key="3">
    <source>
        <dbReference type="Proteomes" id="UP000092611"/>
    </source>
</evidence>
<gene>
    <name evidence="2" type="ORF">A9Z62_06685</name>
</gene>
<dbReference type="GO" id="GO:0016887">
    <property type="term" value="F:ATP hydrolysis activity"/>
    <property type="evidence" value="ECO:0007669"/>
    <property type="project" value="InterPro"/>
</dbReference>
<dbReference type="InterPro" id="IPR003959">
    <property type="entry name" value="ATPase_AAA_core"/>
</dbReference>
<dbReference type="Gene3D" id="3.40.50.300">
    <property type="entry name" value="P-loop containing nucleotide triphosphate hydrolases"/>
    <property type="match status" value="1"/>
</dbReference>
<dbReference type="GO" id="GO:0005524">
    <property type="term" value="F:ATP binding"/>
    <property type="evidence" value="ECO:0007669"/>
    <property type="project" value="InterPro"/>
</dbReference>
<comment type="caution">
    <text evidence="2">The sequence shown here is derived from an EMBL/GenBank/DDBJ whole genome shotgun (WGS) entry which is preliminary data.</text>
</comment>
<dbReference type="PANTHER" id="PTHR43581:SF4">
    <property type="entry name" value="ATP_GTP PHOSPHATASE"/>
    <property type="match status" value="1"/>
</dbReference>
<dbReference type="OrthoDB" id="9815944at2"/>